<dbReference type="InterPro" id="IPR046825">
    <property type="entry name" value="PDH_C"/>
</dbReference>
<dbReference type="Gene3D" id="1.10.3660.10">
    <property type="entry name" value="6-phosphogluconate dehydrogenase C-terminal like domain"/>
    <property type="match status" value="1"/>
</dbReference>
<dbReference type="InterPro" id="IPR003099">
    <property type="entry name" value="Prephen_DH"/>
</dbReference>
<dbReference type="PANTHER" id="PTHR21363:SF0">
    <property type="entry name" value="PREPHENATE DEHYDROGENASE [NADP(+)]"/>
    <property type="match status" value="1"/>
</dbReference>
<gene>
    <name evidence="4" type="ORF">DAVIS_00221</name>
</gene>
<reference evidence="4 5" key="1">
    <citation type="journal article" date="2018" name="Sci. Rep.">
        <title>Extensive genomic diversity among Mycobacterium marinum strains revealed by whole genome sequencing.</title>
        <authorList>
            <person name="Das S."/>
            <person name="Pettersson B.M."/>
            <person name="Behra P.R."/>
            <person name="Mallick A."/>
            <person name="Cheramie M."/>
            <person name="Ramesh M."/>
            <person name="Shirreff L."/>
            <person name="DuCote T."/>
            <person name="Dasgupta S."/>
            <person name="Ennis D.G."/>
            <person name="Kirsebom L.A."/>
        </authorList>
    </citation>
    <scope>NUCLEOTIDE SEQUENCE [LARGE SCALE GENOMIC DNA]</scope>
    <source>
        <strain evidence="4 5">Davis1</strain>
    </source>
</reference>
<proteinExistence type="inferred from homology"/>
<dbReference type="NCBIfam" id="NF005108">
    <property type="entry name" value="PRK06545.1-6"/>
    <property type="match status" value="1"/>
</dbReference>
<dbReference type="GO" id="GO:0070403">
    <property type="term" value="F:NAD+ binding"/>
    <property type="evidence" value="ECO:0007669"/>
    <property type="project" value="InterPro"/>
</dbReference>
<evidence type="ECO:0000259" key="3">
    <source>
        <dbReference type="PROSITE" id="PS51176"/>
    </source>
</evidence>
<dbReference type="AlphaFoldDB" id="A0A3E2N298"/>
<dbReference type="InterPro" id="IPR008927">
    <property type="entry name" value="6-PGluconate_DH-like_C_sf"/>
</dbReference>
<dbReference type="GO" id="GO:0006571">
    <property type="term" value="P:tyrosine biosynthetic process"/>
    <property type="evidence" value="ECO:0007669"/>
    <property type="project" value="InterPro"/>
</dbReference>
<dbReference type="EMBL" id="PEDF01000013">
    <property type="protein sequence ID" value="RFZ47510.1"/>
    <property type="molecule type" value="Genomic_DNA"/>
</dbReference>
<dbReference type="SUPFAM" id="SSF48179">
    <property type="entry name" value="6-phosphogluconate dehydrogenase C-terminal domain-like"/>
    <property type="match status" value="1"/>
</dbReference>
<accession>A0A3E2N298</accession>
<evidence type="ECO:0000256" key="1">
    <source>
        <dbReference type="ARBA" id="ARBA00007964"/>
    </source>
</evidence>
<evidence type="ECO:0000256" key="2">
    <source>
        <dbReference type="ARBA" id="ARBA00023002"/>
    </source>
</evidence>
<dbReference type="SUPFAM" id="SSF51735">
    <property type="entry name" value="NAD(P)-binding Rossmann-fold domains"/>
    <property type="match status" value="1"/>
</dbReference>
<sequence length="345" mass="35843">MTLDQRRWASTAADTHEQCKCANLGTVQTTPVCVLGLGLIGGSIMRATAAADRVVFGYNRSVEGANGAQSDGFEATTDLAETLARAADTNALIVLAVPMPALPSMLTHIRELAPNCPLTDVTSVKTAVLEEVTEAGLRERFVGGHPMTGTAHSGWGAGHGALFTRAPWVVSVDDHVDPVVWSMVMQLALDCGAVVVPAKSDEHDAAAAAISHLPHLLAEALAVTAAEVPLAFALAAGSFRDATRVAGTAPDLVRAMCEANTGQLVPAADRIIELLNRARDSLACNGSVADLVDAGNAARTRYESFPRSDISTVTIGEPRWRERLAAAGRAGGVIKSALPSLDSPG</sequence>
<evidence type="ECO:0000313" key="5">
    <source>
        <dbReference type="Proteomes" id="UP000257451"/>
    </source>
</evidence>
<organism evidence="4 5">
    <name type="scientific">Mycobacterium marinum</name>
    <dbReference type="NCBI Taxonomy" id="1781"/>
    <lineage>
        <taxon>Bacteria</taxon>
        <taxon>Bacillati</taxon>
        <taxon>Actinomycetota</taxon>
        <taxon>Actinomycetes</taxon>
        <taxon>Mycobacteriales</taxon>
        <taxon>Mycobacteriaceae</taxon>
        <taxon>Mycobacterium</taxon>
        <taxon>Mycobacterium ulcerans group</taxon>
    </lineage>
</organism>
<dbReference type="InterPro" id="IPR036291">
    <property type="entry name" value="NAD(P)-bd_dom_sf"/>
</dbReference>
<comment type="similarity">
    <text evidence="1">Belongs to the prephenate/arogenate dehydrogenase family.</text>
</comment>
<comment type="caution">
    <text evidence="4">The sequence shown here is derived from an EMBL/GenBank/DDBJ whole genome shotgun (WGS) entry which is preliminary data.</text>
</comment>
<keyword evidence="2" id="KW-0560">Oxidoreductase</keyword>
<feature type="domain" description="Prephenate/arogenate dehydrogenase" evidence="3">
    <location>
        <begin position="30"/>
        <end position="313"/>
    </location>
</feature>
<dbReference type="GO" id="GO:0004665">
    <property type="term" value="F:prephenate dehydrogenase (NADP+) activity"/>
    <property type="evidence" value="ECO:0007669"/>
    <property type="project" value="InterPro"/>
</dbReference>
<dbReference type="InterPro" id="IPR046826">
    <property type="entry name" value="PDH_N"/>
</dbReference>
<name>A0A3E2N298_MYCMR</name>
<dbReference type="Proteomes" id="UP000257451">
    <property type="component" value="Unassembled WGS sequence"/>
</dbReference>
<dbReference type="Pfam" id="PF02153">
    <property type="entry name" value="PDH_N"/>
    <property type="match status" value="1"/>
</dbReference>
<dbReference type="Pfam" id="PF20463">
    <property type="entry name" value="PDH_C"/>
    <property type="match status" value="1"/>
</dbReference>
<dbReference type="PROSITE" id="PS51176">
    <property type="entry name" value="PDH_ADH"/>
    <property type="match status" value="1"/>
</dbReference>
<dbReference type="GO" id="GO:0008977">
    <property type="term" value="F:prephenate dehydrogenase (NAD+) activity"/>
    <property type="evidence" value="ECO:0007669"/>
    <property type="project" value="InterPro"/>
</dbReference>
<dbReference type="PANTHER" id="PTHR21363">
    <property type="entry name" value="PREPHENATE DEHYDROGENASE"/>
    <property type="match status" value="1"/>
</dbReference>
<dbReference type="Gene3D" id="3.40.50.720">
    <property type="entry name" value="NAD(P)-binding Rossmann-like Domain"/>
    <property type="match status" value="1"/>
</dbReference>
<dbReference type="InterPro" id="IPR050812">
    <property type="entry name" value="Preph/Arog_dehydrog"/>
</dbReference>
<evidence type="ECO:0000313" key="4">
    <source>
        <dbReference type="EMBL" id="RFZ47510.1"/>
    </source>
</evidence>
<protein>
    <submittedName>
        <fullName evidence="4">Prephenate dehydrogenase</fullName>
    </submittedName>
</protein>